<dbReference type="Proteomes" id="UP000034753">
    <property type="component" value="Unassembled WGS sequence"/>
</dbReference>
<dbReference type="InterPro" id="IPR000831">
    <property type="entry name" value="Trp_repress"/>
</dbReference>
<evidence type="ECO:0000313" key="2">
    <source>
        <dbReference type="EMBL" id="KKS14297.1"/>
    </source>
</evidence>
<feature type="compositionally biased region" description="Polar residues" evidence="1">
    <location>
        <begin position="69"/>
        <end position="84"/>
    </location>
</feature>
<dbReference type="Gene3D" id="1.10.1270.10">
    <property type="entry name" value="TrpR-like"/>
    <property type="match status" value="1"/>
</dbReference>
<feature type="region of interest" description="Disordered" evidence="1">
    <location>
        <begin position="69"/>
        <end position="91"/>
    </location>
</feature>
<organism evidence="2 3">
    <name type="scientific">Candidatus Daviesbacteria bacterium GW2011_GWB1_41_5</name>
    <dbReference type="NCBI Taxonomy" id="1618429"/>
    <lineage>
        <taxon>Bacteria</taxon>
        <taxon>Candidatus Daviesiibacteriota</taxon>
    </lineage>
</organism>
<evidence type="ECO:0000313" key="3">
    <source>
        <dbReference type="Proteomes" id="UP000034753"/>
    </source>
</evidence>
<accession>A0A0G0WQD3</accession>
<dbReference type="GO" id="GO:0003700">
    <property type="term" value="F:DNA-binding transcription factor activity"/>
    <property type="evidence" value="ECO:0007669"/>
    <property type="project" value="InterPro"/>
</dbReference>
<dbReference type="Pfam" id="PF01371">
    <property type="entry name" value="Trp_repressor"/>
    <property type="match status" value="1"/>
</dbReference>
<name>A0A0G0WQD3_9BACT</name>
<reference evidence="2 3" key="1">
    <citation type="journal article" date="2015" name="Nature">
        <title>rRNA introns, odd ribosomes, and small enigmatic genomes across a large radiation of phyla.</title>
        <authorList>
            <person name="Brown C.T."/>
            <person name="Hug L.A."/>
            <person name="Thomas B.C."/>
            <person name="Sharon I."/>
            <person name="Castelle C.J."/>
            <person name="Singh A."/>
            <person name="Wilkins M.J."/>
            <person name="Williams K.H."/>
            <person name="Banfield J.F."/>
        </authorList>
    </citation>
    <scope>NUCLEOTIDE SEQUENCE [LARGE SCALE GENOMIC DNA]</scope>
</reference>
<proteinExistence type="predicted"/>
<dbReference type="InterPro" id="IPR038116">
    <property type="entry name" value="TrpR-like_sf"/>
</dbReference>
<comment type="caution">
    <text evidence="2">The sequence shown here is derived from an EMBL/GenBank/DDBJ whole genome shotgun (WGS) entry which is preliminary data.</text>
</comment>
<sequence>MSKPKIDRNINISDDLIKKFLTDSEWRMVKQRFLISNLLSDGLSVRKIAERVKVGTDTVVRVAKMVKKSGNSGSKPQNIKTSTPWIFGKSD</sequence>
<dbReference type="InterPro" id="IPR010921">
    <property type="entry name" value="Trp_repressor/repl_initiator"/>
</dbReference>
<dbReference type="SUPFAM" id="SSF48295">
    <property type="entry name" value="TrpR-like"/>
    <property type="match status" value="1"/>
</dbReference>
<dbReference type="EMBL" id="LCBN01000003">
    <property type="protein sequence ID" value="KKS14297.1"/>
    <property type="molecule type" value="Genomic_DNA"/>
</dbReference>
<dbReference type="AlphaFoldDB" id="A0A0G0WQD3"/>
<protein>
    <recommendedName>
        <fullName evidence="4">TrpR like protein, YerC/YecD</fullName>
    </recommendedName>
</protein>
<gene>
    <name evidence="2" type="ORF">UU67_C0003G0019</name>
</gene>
<dbReference type="GO" id="GO:0043565">
    <property type="term" value="F:sequence-specific DNA binding"/>
    <property type="evidence" value="ECO:0007669"/>
    <property type="project" value="InterPro"/>
</dbReference>
<evidence type="ECO:0008006" key="4">
    <source>
        <dbReference type="Google" id="ProtNLM"/>
    </source>
</evidence>
<evidence type="ECO:0000256" key="1">
    <source>
        <dbReference type="SAM" id="MobiDB-lite"/>
    </source>
</evidence>